<sequence length="2118" mass="229629">MSADHEPRQDGLPSPLASTSADAPKAAQEDAGQRQNSDGRDLHSSSFETDLSAPRRRHQLDRANEYKSDPKFQKYVQLVERNLQSFEYVGEWADVTAFLTKLGRSFEIYAQFAVVPHKETVAKRLAQCLNPALPTGVHQKALNIYNQIFRQIGREQLVADLALYAYGLFPFMRNASLKAKPQLLDIFREHFVPLGARLRPCMKSFTVGLLPGLEDGSMDVSARVMELLDALRDAVDEAFFFQTLFLAMATNVEQRESALKYLSQRLPVFMHADDVARVSAGDGALIVRALAATLTDARALVLRAALDLVMTRFPLRTCVFKQRDLVLLMKHAAAVVLKKDMSLNRRLYTWLLGPAEAEAEQAAHFAQHAQEPLTTALLGAFAATAGNPDHQHTVLRVLIGLLDKPGIAQPVLEAVFVPLLQLLIAERDARSDGALPVKLASVSRMFVEMLDPIFTWSSVISQLASAVAAMDNSGALELRAIVQALKLVLFVVQTFELDDDASLQVHMPMALLTVLAALDRVLRRPKAEGAASISCCFTRTAIELLTRIPKPVFASNSDERPPLSAETGGALDVDALFATARAFYQAQRPGDGAETENAAEIERSAAAIVRGPGLLSAVIRLSKGVAARLGALIAADGPADLARMGVVALEDTCHILRTAAAYACDLLGAAGLASCQLPLPEYSAAHGTIPEHADAWAAVFVVTVPLAGEFAAVDIALSTLLEFVERGLLPRTTPVGGCRLEAFVERLWQFLEPEHAAHHFRAAQLIVQLRNQTDASVVEQYLARKLACADSSDRCTAELARYAVFWRSLCLIQRESQWGSGHDPLAFARLLLLVLDGAAPHDVCQEISQHSASRAWVDRSADEWECIVVTLLTLLLVSIRTRWRLAGVTLATGHSSWRQVHEVGFDSARISYYLGTVHRYVELAGDGVVQRMASTMVPRSARALAVYDVLAAEGQSWLQALLSAAVDFALADSATAVDGVDATRARAAELAAFLVARPGVAWPLTYIAAIRKRVIDALLYCVLHQRTAVQPPLLDLLASLVNARVRSDEAPGTAAVDMAAKARLAGIGSGEDLRLVSRLVLAAFSMQLDIVALSKWAGFVRACQPHIQQSISAGAAGESGLLSWMALPCLHMLRLILSQCSYYFGRSNGLAHARHRRTPSQLWRRLVPLFVAPAASTEAAAPAMSVDVLVALLDAFDFFLALCLKNADRVPMAAHAAENRPGSRASNASAESSGTLGAVPILRFVSSIFGQDAAEDEPELPGRESGEAQPPSGPDGAAGSVEHIEALGFDLVPMLAVLQEVWEAFDFGRRHSLPSESRGQALPACAELNGLLLAEFGIAESHGDESAGAHVKKTVHGRITRILEHAVAAQPTEVTEAITALWVADNPQWITSLEASVRTGAGQGSRRRQSSSTSSLQMAQGHPPGSSDSAAVAAAAATAAPAEAIKWSWRATDLLERVSGQSPIAILTTLLNDLQIRSVDPAGAGAGYSSVSSGGGTATLVADARPHARMSLVEDIALIRFVELYARHRLTARSSAVLVPHIQSMLKEYNGGAQQFKFLLPFLLRMFTELCERLASNNVQAPDAAHRGYTRELSTQYAQMVDSCILIAGRSFDQSTWLRRAAADTANGGSGGALIVRTDALLRSADGAATHLLSEDDIIDHTLTYIGDMVIPLFAQLVPDYERQVTIASNIMHYAVTPAFRSHMTGGYSGPAQALASKSRHFARVLRCLDALGQQAPLMKVWRREVWEFFCDAKFFPAPTLSEHATMSPALAVHWRQLLRALLASEKDKFADLLAKVSSTSAAPAIFANREHEAHMRAIALRRLSFVIWAGTVNQYLSSLPHVQEKLVEILKSTPHPVVQMEVFLCLRVLLCRIANQHMSNFWPMLLTELMRLCLQQLGRSDGRGEEQANLFLAACKFLDLLFILGTEDFMIHQWIFITDTIDALYASRSASYALLDRLSTRLLSMPSTTRRTLPGGNGGGGGSSKRRPADGPRGGDEATYPQLLVAEDSDPTNLVYQPVLQQGLDAAREGGLESEELDALTANPLKRPIIRVRSVSSIRELDTFIHNASVQTYQAAFTLAEPDMEFIEALLVSDLMYLDLGGTAQAAESMSDQAVFP</sequence>
<dbReference type="Pfam" id="PF24598">
    <property type="entry name" value="DOP1_C"/>
    <property type="match status" value="1"/>
</dbReference>
<protein>
    <recommendedName>
        <fullName evidence="13">Dopey N-terminal domain-containing protein</fullName>
    </recommendedName>
</protein>
<organism evidence="11 12">
    <name type="scientific">Coemansia biformis</name>
    <dbReference type="NCBI Taxonomy" id="1286918"/>
    <lineage>
        <taxon>Eukaryota</taxon>
        <taxon>Fungi</taxon>
        <taxon>Fungi incertae sedis</taxon>
        <taxon>Zoopagomycota</taxon>
        <taxon>Kickxellomycotina</taxon>
        <taxon>Kickxellomycetes</taxon>
        <taxon>Kickxellales</taxon>
        <taxon>Kickxellaceae</taxon>
        <taxon>Coemansia</taxon>
    </lineage>
</organism>
<dbReference type="Pfam" id="PF24597">
    <property type="entry name" value="TPR_DOP1_M"/>
    <property type="match status" value="1"/>
</dbReference>
<proteinExistence type="inferred from homology"/>
<feature type="compositionally biased region" description="Basic and acidic residues" evidence="7">
    <location>
        <begin position="1988"/>
        <end position="1997"/>
    </location>
</feature>
<evidence type="ECO:0000256" key="1">
    <source>
        <dbReference type="ARBA" id="ARBA00004395"/>
    </source>
</evidence>
<dbReference type="InterPro" id="IPR056458">
    <property type="entry name" value="TPR_DOP1_M"/>
</dbReference>
<evidence type="ECO:0000259" key="9">
    <source>
        <dbReference type="Pfam" id="PF24597"/>
    </source>
</evidence>
<dbReference type="GO" id="GO:0005768">
    <property type="term" value="C:endosome"/>
    <property type="evidence" value="ECO:0007669"/>
    <property type="project" value="TreeGrafter"/>
</dbReference>
<dbReference type="InterPro" id="IPR011989">
    <property type="entry name" value="ARM-like"/>
</dbReference>
<keyword evidence="2" id="KW-0813">Transport</keyword>
<keyword evidence="3" id="KW-0653">Protein transport</keyword>
<feature type="compositionally biased region" description="Basic and acidic residues" evidence="7">
    <location>
        <begin position="27"/>
        <end position="43"/>
    </location>
</feature>
<comment type="similarity">
    <text evidence="6">Belongs to the DOP1 family.</text>
</comment>
<dbReference type="GO" id="GO:0015031">
    <property type="term" value="P:protein transport"/>
    <property type="evidence" value="ECO:0007669"/>
    <property type="project" value="UniProtKB-KW"/>
</dbReference>
<gene>
    <name evidence="11" type="ORF">LPJ61_003061</name>
</gene>
<feature type="region of interest" description="Disordered" evidence="7">
    <location>
        <begin position="1967"/>
        <end position="1999"/>
    </location>
</feature>
<dbReference type="InterPro" id="IPR056457">
    <property type="entry name" value="DOP1_C"/>
</dbReference>
<dbReference type="GO" id="GO:0005829">
    <property type="term" value="C:cytosol"/>
    <property type="evidence" value="ECO:0007669"/>
    <property type="project" value="GOC"/>
</dbReference>
<dbReference type="EMBL" id="JANBOI010000467">
    <property type="protein sequence ID" value="KAJ1730347.1"/>
    <property type="molecule type" value="Genomic_DNA"/>
</dbReference>
<reference evidence="11" key="1">
    <citation type="submission" date="2022-07" db="EMBL/GenBank/DDBJ databases">
        <title>Phylogenomic reconstructions and comparative analyses of Kickxellomycotina fungi.</title>
        <authorList>
            <person name="Reynolds N.K."/>
            <person name="Stajich J.E."/>
            <person name="Barry K."/>
            <person name="Grigoriev I.V."/>
            <person name="Crous P."/>
            <person name="Smith M.E."/>
        </authorList>
    </citation>
    <scope>NUCLEOTIDE SEQUENCE</scope>
    <source>
        <strain evidence="11">BCRC 34381</strain>
    </source>
</reference>
<evidence type="ECO:0000256" key="2">
    <source>
        <dbReference type="ARBA" id="ARBA00022448"/>
    </source>
</evidence>
<evidence type="ECO:0000256" key="7">
    <source>
        <dbReference type="SAM" id="MobiDB-lite"/>
    </source>
</evidence>
<dbReference type="GO" id="GO:0006895">
    <property type="term" value="P:Golgi to endosome transport"/>
    <property type="evidence" value="ECO:0007669"/>
    <property type="project" value="InterPro"/>
</dbReference>
<dbReference type="InterPro" id="IPR007249">
    <property type="entry name" value="DOP1_N"/>
</dbReference>
<evidence type="ECO:0000259" key="8">
    <source>
        <dbReference type="Pfam" id="PF04118"/>
    </source>
</evidence>
<evidence type="ECO:0000313" key="11">
    <source>
        <dbReference type="EMBL" id="KAJ1730347.1"/>
    </source>
</evidence>
<dbReference type="InterPro" id="IPR040314">
    <property type="entry name" value="DOP1"/>
</dbReference>
<feature type="domain" description="DOP1 N-terminal" evidence="8">
    <location>
        <begin position="69"/>
        <end position="355"/>
    </location>
</feature>
<feature type="region of interest" description="Disordered" evidence="7">
    <location>
        <begin position="1398"/>
        <end position="1432"/>
    </location>
</feature>
<dbReference type="Pfam" id="PF04118">
    <property type="entry name" value="Dopey_N"/>
    <property type="match status" value="1"/>
</dbReference>
<evidence type="ECO:0008006" key="13">
    <source>
        <dbReference type="Google" id="ProtNLM"/>
    </source>
</evidence>
<evidence type="ECO:0000313" key="12">
    <source>
        <dbReference type="Proteomes" id="UP001143981"/>
    </source>
</evidence>
<feature type="domain" description="DOP1-like C-terminal" evidence="10">
    <location>
        <begin position="1544"/>
        <end position="1962"/>
    </location>
</feature>
<dbReference type="GO" id="GO:0000139">
    <property type="term" value="C:Golgi membrane"/>
    <property type="evidence" value="ECO:0007669"/>
    <property type="project" value="UniProtKB-SubCell"/>
</dbReference>
<evidence type="ECO:0000259" key="10">
    <source>
        <dbReference type="Pfam" id="PF24598"/>
    </source>
</evidence>
<dbReference type="GO" id="GO:0005802">
    <property type="term" value="C:trans-Golgi network"/>
    <property type="evidence" value="ECO:0007669"/>
    <property type="project" value="TreeGrafter"/>
</dbReference>
<evidence type="ECO:0000256" key="4">
    <source>
        <dbReference type="ARBA" id="ARBA00023034"/>
    </source>
</evidence>
<comment type="caution">
    <text evidence="11">The sequence shown here is derived from an EMBL/GenBank/DDBJ whole genome shotgun (WGS) entry which is preliminary data.</text>
</comment>
<dbReference type="PANTHER" id="PTHR14042:SF24">
    <property type="entry name" value="PROTEIN DOPEY-1 HOMOLOG"/>
    <property type="match status" value="1"/>
</dbReference>
<keyword evidence="12" id="KW-1185">Reference proteome</keyword>
<evidence type="ECO:0000256" key="5">
    <source>
        <dbReference type="ARBA" id="ARBA00023136"/>
    </source>
</evidence>
<feature type="compositionally biased region" description="Low complexity" evidence="7">
    <location>
        <begin position="1410"/>
        <end position="1421"/>
    </location>
</feature>
<evidence type="ECO:0000256" key="3">
    <source>
        <dbReference type="ARBA" id="ARBA00022927"/>
    </source>
</evidence>
<keyword evidence="5" id="KW-0472">Membrane</keyword>
<feature type="domain" description="DOP1-like middle TPR" evidence="9">
    <location>
        <begin position="364"/>
        <end position="560"/>
    </location>
</feature>
<feature type="region of interest" description="Disordered" evidence="7">
    <location>
        <begin position="1"/>
        <end position="64"/>
    </location>
</feature>
<comment type="subcellular location">
    <subcellularLocation>
        <location evidence="1">Golgi apparatus membrane</location>
        <topology evidence="1">Peripheral membrane protein</topology>
    </subcellularLocation>
</comment>
<dbReference type="PANTHER" id="PTHR14042">
    <property type="entry name" value="DOPEY-RELATED"/>
    <property type="match status" value="1"/>
</dbReference>
<feature type="region of interest" description="Disordered" evidence="7">
    <location>
        <begin position="1255"/>
        <end position="1279"/>
    </location>
</feature>
<evidence type="ECO:0000256" key="6">
    <source>
        <dbReference type="ARBA" id="ARBA00046326"/>
    </source>
</evidence>
<dbReference type="Gene3D" id="1.25.10.10">
    <property type="entry name" value="Leucine-rich Repeat Variant"/>
    <property type="match status" value="1"/>
</dbReference>
<dbReference type="OrthoDB" id="297643at2759"/>
<name>A0A9W8CYZ8_9FUNG</name>
<dbReference type="Proteomes" id="UP001143981">
    <property type="component" value="Unassembled WGS sequence"/>
</dbReference>
<keyword evidence="4" id="KW-0333">Golgi apparatus</keyword>
<accession>A0A9W8CYZ8</accession>